<feature type="signal peptide" evidence="1">
    <location>
        <begin position="1"/>
        <end position="30"/>
    </location>
</feature>
<evidence type="ECO:0000313" key="3">
    <source>
        <dbReference type="Proteomes" id="UP001516061"/>
    </source>
</evidence>
<keyword evidence="3" id="KW-1185">Reference proteome</keyword>
<gene>
    <name evidence="2" type="ORF">HNQ01_001049</name>
</gene>
<sequence length="272" mass="29657">MNAAPALNPALAVLVVAGALLATTSPPAQAGRGCETKPVSTETLVRSLELAERTARWLDTSGAGVVLLARRGQNLDAYGVQWSHLGYAYRDERARAWRVVHKLNHCGTAESALYRQGLAEFFSDDLYRFEAGVQVLAPAAQKALRPLLEDNARAATLHEPAYSMVAFPWATRYQQSNQWALETLALAMEPSATDRARAQAWLQFKGYVPTTLRIDAMKRLGARVGSAHIAFDDHPNAQRFADRIDTVTVDSVFRFVQSAGLASPAQTLPSVP</sequence>
<dbReference type="InterPro" id="IPR014547">
    <property type="entry name" value="UCP028477"/>
</dbReference>
<dbReference type="PIRSF" id="PIRSF028477">
    <property type="entry name" value="UCP028477"/>
    <property type="match status" value="1"/>
</dbReference>
<accession>A0ABX2FZA1</accession>
<dbReference type="Proteomes" id="UP001516061">
    <property type="component" value="Unassembled WGS sequence"/>
</dbReference>
<name>A0ABX2FZA1_9BURK</name>
<organism evidence="2 3">
    <name type="scientific">Sphaerotilus uruguayifluvii</name>
    <dbReference type="NCBI Taxonomy" id="2735897"/>
    <lineage>
        <taxon>Bacteria</taxon>
        <taxon>Pseudomonadati</taxon>
        <taxon>Pseudomonadota</taxon>
        <taxon>Betaproteobacteria</taxon>
        <taxon>Burkholderiales</taxon>
        <taxon>Sphaerotilaceae</taxon>
        <taxon>Sphaerotilus</taxon>
    </lineage>
</organism>
<dbReference type="EMBL" id="JABSNM010000003">
    <property type="protein sequence ID" value="NRT55339.1"/>
    <property type="molecule type" value="Genomic_DNA"/>
</dbReference>
<proteinExistence type="predicted"/>
<keyword evidence="1" id="KW-0732">Signal</keyword>
<evidence type="ECO:0000313" key="2">
    <source>
        <dbReference type="EMBL" id="NRT55339.1"/>
    </source>
</evidence>
<evidence type="ECO:0008006" key="4">
    <source>
        <dbReference type="Google" id="ProtNLM"/>
    </source>
</evidence>
<protein>
    <recommendedName>
        <fullName evidence="4">DUF2145 domain-containing protein</fullName>
    </recommendedName>
</protein>
<reference evidence="2 3" key="1">
    <citation type="submission" date="2020-05" db="EMBL/GenBank/DDBJ databases">
        <title>Genomic Encyclopedia of Type Strains, Phase IV (KMG-V): Genome sequencing to study the core and pangenomes of soil and plant-associated prokaryotes.</title>
        <authorList>
            <person name="Whitman W."/>
        </authorList>
    </citation>
    <scope>NUCLEOTIDE SEQUENCE [LARGE SCALE GENOMIC DNA]</scope>
    <source>
        <strain evidence="2 3">C29</strain>
    </source>
</reference>
<dbReference type="Pfam" id="PF09916">
    <property type="entry name" value="DUF2145"/>
    <property type="match status" value="1"/>
</dbReference>
<dbReference type="RefSeq" id="WP_173804314.1">
    <property type="nucleotide sequence ID" value="NZ_JABSNM010000003.1"/>
</dbReference>
<feature type="chain" id="PRO_5045225114" description="DUF2145 domain-containing protein" evidence="1">
    <location>
        <begin position="31"/>
        <end position="272"/>
    </location>
</feature>
<comment type="caution">
    <text evidence="2">The sequence shown here is derived from an EMBL/GenBank/DDBJ whole genome shotgun (WGS) entry which is preliminary data.</text>
</comment>
<evidence type="ECO:0000256" key="1">
    <source>
        <dbReference type="SAM" id="SignalP"/>
    </source>
</evidence>